<protein>
    <submittedName>
        <fullName evidence="1">Uncharacterized protein</fullName>
    </submittedName>
</protein>
<reference evidence="2" key="1">
    <citation type="journal article" date="2014" name="Proc. Natl. Acad. Sci. U.S.A.">
        <title>Extensive sampling of basidiomycete genomes demonstrates inadequacy of the white-rot/brown-rot paradigm for wood decay fungi.</title>
        <authorList>
            <person name="Riley R."/>
            <person name="Salamov A.A."/>
            <person name="Brown D.W."/>
            <person name="Nagy L.G."/>
            <person name="Floudas D."/>
            <person name="Held B.W."/>
            <person name="Levasseur A."/>
            <person name="Lombard V."/>
            <person name="Morin E."/>
            <person name="Otillar R."/>
            <person name="Lindquist E.A."/>
            <person name="Sun H."/>
            <person name="LaButti K.M."/>
            <person name="Schmutz J."/>
            <person name="Jabbour D."/>
            <person name="Luo H."/>
            <person name="Baker S.E."/>
            <person name="Pisabarro A.G."/>
            <person name="Walton J.D."/>
            <person name="Blanchette R.A."/>
            <person name="Henrissat B."/>
            <person name="Martin F."/>
            <person name="Cullen D."/>
            <person name="Hibbett D.S."/>
            <person name="Grigoriev I.V."/>
        </authorList>
    </citation>
    <scope>NUCLEOTIDE SEQUENCE [LARGE SCALE GENOMIC DNA]</scope>
    <source>
        <strain evidence="2">MUCL 33604</strain>
    </source>
</reference>
<dbReference type="InterPro" id="IPR059179">
    <property type="entry name" value="MLKL-like_MCAfunc"/>
</dbReference>
<proteinExistence type="predicted"/>
<evidence type="ECO:0000313" key="2">
    <source>
        <dbReference type="Proteomes" id="UP000027265"/>
    </source>
</evidence>
<dbReference type="Proteomes" id="UP000027265">
    <property type="component" value="Unassembled WGS sequence"/>
</dbReference>
<keyword evidence="2" id="KW-1185">Reference proteome</keyword>
<dbReference type="AlphaFoldDB" id="A0A067PK39"/>
<dbReference type="HOGENOM" id="CLU_139281_0_0_1"/>
<gene>
    <name evidence="1" type="ORF">JAAARDRAFT_346485</name>
</gene>
<dbReference type="OrthoDB" id="192148at2759"/>
<sequence>MARVLGGESRSWLCLSHSSSHPDSALRFAISHHDQHLKSQVTSKTMFKSKGKKKGVADAVLDNSGFALTFLANLADGAIAVPGLKAAAQIAKQLIEVAQKVKSNKEDCMTVATRTCDLVVTLVKCLEGKREEEIEEGLRGNIDEFGRYVSCQSNDGPLSTL</sequence>
<dbReference type="GO" id="GO:0007166">
    <property type="term" value="P:cell surface receptor signaling pathway"/>
    <property type="evidence" value="ECO:0007669"/>
    <property type="project" value="InterPro"/>
</dbReference>
<dbReference type="InterPro" id="IPR036537">
    <property type="entry name" value="Adaptor_Cbl_N_dom_sf"/>
</dbReference>
<dbReference type="InParanoid" id="A0A067PK39"/>
<dbReference type="CDD" id="cd21037">
    <property type="entry name" value="MLKL_NTD"/>
    <property type="match status" value="1"/>
</dbReference>
<organism evidence="1 2">
    <name type="scientific">Jaapia argillacea MUCL 33604</name>
    <dbReference type="NCBI Taxonomy" id="933084"/>
    <lineage>
        <taxon>Eukaryota</taxon>
        <taxon>Fungi</taxon>
        <taxon>Dikarya</taxon>
        <taxon>Basidiomycota</taxon>
        <taxon>Agaricomycotina</taxon>
        <taxon>Agaricomycetes</taxon>
        <taxon>Agaricomycetidae</taxon>
        <taxon>Jaapiales</taxon>
        <taxon>Jaapiaceae</taxon>
        <taxon>Jaapia</taxon>
    </lineage>
</organism>
<dbReference type="EMBL" id="KL197726">
    <property type="protein sequence ID" value="KDQ55273.1"/>
    <property type="molecule type" value="Genomic_DNA"/>
</dbReference>
<accession>A0A067PK39</accession>
<dbReference type="Gene3D" id="1.20.930.20">
    <property type="entry name" value="Adaptor protein Cbl, N-terminal domain"/>
    <property type="match status" value="1"/>
</dbReference>
<evidence type="ECO:0000313" key="1">
    <source>
        <dbReference type="EMBL" id="KDQ55273.1"/>
    </source>
</evidence>
<name>A0A067PK39_9AGAM</name>